<comment type="cofactor">
    <cofactor evidence="9">
        <name>Mg(2+)</name>
        <dbReference type="ChEBI" id="CHEBI:18420"/>
    </cofactor>
</comment>
<dbReference type="InterPro" id="IPR036456">
    <property type="entry name" value="PNPase_PH_RNA-bd_sf"/>
</dbReference>
<protein>
    <recommendedName>
        <fullName evidence="9">Polyribonucleotide nucleotidyltransferase</fullName>
        <ecNumber evidence="9">2.7.7.8</ecNumber>
    </recommendedName>
    <alternativeName>
        <fullName evidence="9">Polynucleotide phosphorylase</fullName>
        <shortName evidence="9">PNPase</shortName>
    </alternativeName>
</protein>
<dbReference type="GO" id="GO:0004654">
    <property type="term" value="F:polyribonucleotide nucleotidyltransferase activity"/>
    <property type="evidence" value="ECO:0007669"/>
    <property type="project" value="UniProtKB-UniRule"/>
</dbReference>
<dbReference type="InterPro" id="IPR001247">
    <property type="entry name" value="ExoRNase_PH_dom1"/>
</dbReference>
<organism evidence="11 12">
    <name type="scientific">Bdellovibrio bacteriovorus</name>
    <dbReference type="NCBI Taxonomy" id="959"/>
    <lineage>
        <taxon>Bacteria</taxon>
        <taxon>Pseudomonadati</taxon>
        <taxon>Bdellovibrionota</taxon>
        <taxon>Bdellovibrionia</taxon>
        <taxon>Bdellovibrionales</taxon>
        <taxon>Pseudobdellovibrionaceae</taxon>
        <taxon>Bdellovibrio</taxon>
    </lineage>
</organism>
<dbReference type="InterPro" id="IPR036345">
    <property type="entry name" value="ExoRNase_PH_dom2_sf"/>
</dbReference>
<evidence type="ECO:0000313" key="12">
    <source>
        <dbReference type="Proteomes" id="UP000075799"/>
    </source>
</evidence>
<dbReference type="SUPFAM" id="SSF54791">
    <property type="entry name" value="Eukaryotic type KH-domain (KH-domain type I)"/>
    <property type="match status" value="1"/>
</dbReference>
<dbReference type="InterPro" id="IPR015848">
    <property type="entry name" value="PNPase_PH_RNA-bd_bac/org-type"/>
</dbReference>
<dbReference type="InterPro" id="IPR020568">
    <property type="entry name" value="Ribosomal_Su5_D2-typ_SF"/>
</dbReference>
<dbReference type="InterPro" id="IPR027408">
    <property type="entry name" value="PNPase/RNase_PH_dom_sf"/>
</dbReference>
<gene>
    <name evidence="9" type="primary">pnp</name>
    <name evidence="11" type="ORF">AZI87_13775</name>
</gene>
<dbReference type="OrthoDB" id="5287310at2"/>
<keyword evidence="4 9" id="KW-0808">Transferase</keyword>
<keyword evidence="7 9" id="KW-0460">Magnesium</keyword>
<dbReference type="InterPro" id="IPR003029">
    <property type="entry name" value="S1_domain"/>
</dbReference>
<dbReference type="FunFam" id="3.30.230.70:FF:000002">
    <property type="entry name" value="Polyribonucleotide nucleotidyltransferase"/>
    <property type="match status" value="1"/>
</dbReference>
<evidence type="ECO:0000256" key="4">
    <source>
        <dbReference type="ARBA" id="ARBA00022679"/>
    </source>
</evidence>
<evidence type="ECO:0000256" key="6">
    <source>
        <dbReference type="ARBA" id="ARBA00022723"/>
    </source>
</evidence>
<dbReference type="CDD" id="cd02393">
    <property type="entry name" value="KH-I_PNPase"/>
    <property type="match status" value="1"/>
</dbReference>
<evidence type="ECO:0000256" key="5">
    <source>
        <dbReference type="ARBA" id="ARBA00022695"/>
    </source>
</evidence>
<evidence type="ECO:0000256" key="8">
    <source>
        <dbReference type="ARBA" id="ARBA00022884"/>
    </source>
</evidence>
<comment type="subcellular location">
    <subcellularLocation>
        <location evidence="1 9">Cytoplasm</location>
    </subcellularLocation>
</comment>
<dbReference type="GO" id="GO:0006396">
    <property type="term" value="P:RNA processing"/>
    <property type="evidence" value="ECO:0007669"/>
    <property type="project" value="InterPro"/>
</dbReference>
<dbReference type="Pfam" id="PF03725">
    <property type="entry name" value="RNase_PH_C"/>
    <property type="match status" value="1"/>
</dbReference>
<dbReference type="EC" id="2.7.7.8" evidence="9"/>
<evidence type="ECO:0000256" key="1">
    <source>
        <dbReference type="ARBA" id="ARBA00004496"/>
    </source>
</evidence>
<dbReference type="FunFam" id="3.30.1370.10:FF:000001">
    <property type="entry name" value="Polyribonucleotide nucleotidyltransferase"/>
    <property type="match status" value="1"/>
</dbReference>
<dbReference type="PANTHER" id="PTHR11252:SF0">
    <property type="entry name" value="POLYRIBONUCLEOTIDE NUCLEOTIDYLTRANSFERASE 1, MITOCHONDRIAL"/>
    <property type="match status" value="1"/>
</dbReference>
<dbReference type="SMART" id="SM00322">
    <property type="entry name" value="KH"/>
    <property type="match status" value="1"/>
</dbReference>
<evidence type="ECO:0000259" key="10">
    <source>
        <dbReference type="PROSITE" id="PS50126"/>
    </source>
</evidence>
<dbReference type="GO" id="GO:0000175">
    <property type="term" value="F:3'-5'-RNA exonuclease activity"/>
    <property type="evidence" value="ECO:0007669"/>
    <property type="project" value="TreeGrafter"/>
</dbReference>
<dbReference type="NCBIfam" id="NF008805">
    <property type="entry name" value="PRK11824.1"/>
    <property type="match status" value="1"/>
</dbReference>
<dbReference type="SUPFAM" id="SSF55666">
    <property type="entry name" value="Ribonuclease PH domain 2-like"/>
    <property type="match status" value="2"/>
</dbReference>
<feature type="binding site" evidence="9">
    <location>
        <position position="495"/>
    </location>
    <ligand>
        <name>Mg(2+)</name>
        <dbReference type="ChEBI" id="CHEBI:18420"/>
    </ligand>
</feature>
<evidence type="ECO:0000313" key="11">
    <source>
        <dbReference type="EMBL" id="KYG64299.1"/>
    </source>
</evidence>
<dbReference type="InterPro" id="IPR015847">
    <property type="entry name" value="ExoRNase_PH_dom2"/>
</dbReference>
<evidence type="ECO:0000256" key="7">
    <source>
        <dbReference type="ARBA" id="ARBA00022842"/>
    </source>
</evidence>
<comment type="similarity">
    <text evidence="2 9">Belongs to the polyribonucleotide nucleotidyltransferase family.</text>
</comment>
<dbReference type="GO" id="GO:0003723">
    <property type="term" value="F:RNA binding"/>
    <property type="evidence" value="ECO:0007669"/>
    <property type="project" value="UniProtKB-UniRule"/>
</dbReference>
<keyword evidence="6 9" id="KW-0479">Metal-binding</keyword>
<accession>A0A162G498</accession>
<dbReference type="InterPro" id="IPR004087">
    <property type="entry name" value="KH_dom"/>
</dbReference>
<dbReference type="InterPro" id="IPR012162">
    <property type="entry name" value="PNPase"/>
</dbReference>
<feature type="binding site" evidence="9">
    <location>
        <position position="489"/>
    </location>
    <ligand>
        <name>Mg(2+)</name>
        <dbReference type="ChEBI" id="CHEBI:18420"/>
    </ligand>
</feature>
<dbReference type="InterPro" id="IPR012340">
    <property type="entry name" value="NA-bd_OB-fold"/>
</dbReference>
<dbReference type="GO" id="GO:0000287">
    <property type="term" value="F:magnesium ion binding"/>
    <property type="evidence" value="ECO:0007669"/>
    <property type="project" value="UniProtKB-UniRule"/>
</dbReference>
<evidence type="ECO:0000256" key="3">
    <source>
        <dbReference type="ARBA" id="ARBA00022490"/>
    </source>
</evidence>
<dbReference type="FunFam" id="2.40.50.140:FF:000023">
    <property type="entry name" value="Polyribonucleotide nucleotidyltransferase"/>
    <property type="match status" value="1"/>
</dbReference>
<keyword evidence="3 9" id="KW-0963">Cytoplasm</keyword>
<keyword evidence="5 9" id="KW-0548">Nucleotidyltransferase</keyword>
<dbReference type="PROSITE" id="PS50126">
    <property type="entry name" value="S1"/>
    <property type="match status" value="1"/>
</dbReference>
<dbReference type="InterPro" id="IPR036612">
    <property type="entry name" value="KH_dom_type_1_sf"/>
</dbReference>
<dbReference type="Gene3D" id="3.30.230.70">
    <property type="entry name" value="GHMP Kinase, N-terminal domain"/>
    <property type="match status" value="2"/>
</dbReference>
<evidence type="ECO:0000256" key="9">
    <source>
        <dbReference type="HAMAP-Rule" id="MF_01595"/>
    </source>
</evidence>
<dbReference type="HAMAP" id="MF_01595">
    <property type="entry name" value="PNPase"/>
    <property type="match status" value="1"/>
</dbReference>
<dbReference type="CDD" id="cd04472">
    <property type="entry name" value="S1_PNPase"/>
    <property type="match status" value="1"/>
</dbReference>
<dbReference type="GO" id="GO:0005829">
    <property type="term" value="C:cytosol"/>
    <property type="evidence" value="ECO:0007669"/>
    <property type="project" value="TreeGrafter"/>
</dbReference>
<dbReference type="Pfam" id="PF03726">
    <property type="entry name" value="PNPase"/>
    <property type="match status" value="1"/>
</dbReference>
<reference evidence="11 12" key="1">
    <citation type="submission" date="2016-03" db="EMBL/GenBank/DDBJ databases">
        <authorList>
            <person name="Ploux O."/>
        </authorList>
    </citation>
    <scope>NUCLEOTIDE SEQUENCE [LARGE SCALE GENOMIC DNA]</scope>
    <source>
        <strain evidence="11 12">EC13</strain>
    </source>
</reference>
<dbReference type="EMBL" id="LUKD01000006">
    <property type="protein sequence ID" value="KYG64299.1"/>
    <property type="molecule type" value="Genomic_DNA"/>
</dbReference>
<dbReference type="PIRSF" id="PIRSF005499">
    <property type="entry name" value="PNPase"/>
    <property type="match status" value="1"/>
</dbReference>
<dbReference type="SUPFAM" id="SSF54211">
    <property type="entry name" value="Ribosomal protein S5 domain 2-like"/>
    <property type="match status" value="2"/>
</dbReference>
<dbReference type="SUPFAM" id="SSF50249">
    <property type="entry name" value="Nucleic acid-binding proteins"/>
    <property type="match status" value="1"/>
</dbReference>
<dbReference type="InterPro" id="IPR004088">
    <property type="entry name" value="KH_dom_type_1"/>
</dbReference>
<dbReference type="AlphaFoldDB" id="A0A162G498"/>
<dbReference type="Pfam" id="PF00013">
    <property type="entry name" value="KH_1"/>
    <property type="match status" value="1"/>
</dbReference>
<dbReference type="FunFam" id="3.30.230.70:FF:000001">
    <property type="entry name" value="Polyribonucleotide nucleotidyltransferase"/>
    <property type="match status" value="1"/>
</dbReference>
<dbReference type="Gene3D" id="3.30.1370.10">
    <property type="entry name" value="K Homology domain, type 1"/>
    <property type="match status" value="1"/>
</dbReference>
<dbReference type="NCBIfam" id="TIGR03591">
    <property type="entry name" value="polynuc_phos"/>
    <property type="match status" value="1"/>
</dbReference>
<evidence type="ECO:0000256" key="2">
    <source>
        <dbReference type="ARBA" id="ARBA00007404"/>
    </source>
</evidence>
<dbReference type="SUPFAM" id="SSF46915">
    <property type="entry name" value="Polynucleotide phosphorylase/guanosine pentaphosphate synthase (PNPase/GPSI), domain 3"/>
    <property type="match status" value="1"/>
</dbReference>
<comment type="catalytic activity">
    <reaction evidence="9">
        <text>RNA(n+1) + phosphate = RNA(n) + a ribonucleoside 5'-diphosphate</text>
        <dbReference type="Rhea" id="RHEA:22096"/>
        <dbReference type="Rhea" id="RHEA-COMP:14527"/>
        <dbReference type="Rhea" id="RHEA-COMP:17342"/>
        <dbReference type="ChEBI" id="CHEBI:43474"/>
        <dbReference type="ChEBI" id="CHEBI:57930"/>
        <dbReference type="ChEBI" id="CHEBI:140395"/>
        <dbReference type="EC" id="2.7.7.8"/>
    </reaction>
</comment>
<dbReference type="Pfam" id="PF01138">
    <property type="entry name" value="RNase_PH"/>
    <property type="match status" value="2"/>
</dbReference>
<comment type="caution">
    <text evidence="11">The sequence shown here is derived from an EMBL/GenBank/DDBJ whole genome shotgun (WGS) entry which is preliminary data.</text>
</comment>
<proteinExistence type="inferred from homology"/>
<dbReference type="GO" id="GO:0006402">
    <property type="term" value="P:mRNA catabolic process"/>
    <property type="evidence" value="ECO:0007669"/>
    <property type="project" value="UniProtKB-UniRule"/>
</dbReference>
<dbReference type="PANTHER" id="PTHR11252">
    <property type="entry name" value="POLYRIBONUCLEOTIDE NUCLEOTIDYLTRANSFERASE"/>
    <property type="match status" value="1"/>
</dbReference>
<dbReference type="PROSITE" id="PS50084">
    <property type="entry name" value="KH_TYPE_1"/>
    <property type="match status" value="1"/>
</dbReference>
<dbReference type="SMART" id="SM00316">
    <property type="entry name" value="S1"/>
    <property type="match status" value="1"/>
</dbReference>
<dbReference type="Proteomes" id="UP000075799">
    <property type="component" value="Unassembled WGS sequence"/>
</dbReference>
<dbReference type="RefSeq" id="WP_063208324.1">
    <property type="nucleotide sequence ID" value="NZ_LUKD01000006.1"/>
</dbReference>
<dbReference type="Pfam" id="PF00575">
    <property type="entry name" value="S1"/>
    <property type="match status" value="1"/>
</dbReference>
<feature type="domain" description="S1 motif" evidence="10">
    <location>
        <begin position="625"/>
        <end position="693"/>
    </location>
</feature>
<comment type="function">
    <text evidence="9">Involved in mRNA degradation. Catalyzes the phosphorolysis of single-stranded polyribonucleotides processively in the 3'- to 5'-direction.</text>
</comment>
<sequence>MKTTVTTSVGGKQITIETGRLAKQADGSVLVSCGNNMVLVTAVSSKKASELDFFPLTVEYIEKFYATGKIPGGYFKREGKPTTDAVLIARLIDRPIRPVFPEGYRNETQVVATVLSADGAFPLEILSSLGASAALHLSDIPFNGPTAAIQVGRVDGQFVANPTPQQMEKSDMDIIVAGTRNGLLMVEGETKFISEADVLAALKFGHQSMMPLLNAQDELREKFGSATKRSFTPATIDADFKGQVESFLKPKIAAALGIKIKQDRYAAAAAAQAEAEAMFLASITDKDLAKQRKKEIGAIVEELKYNEARSMILDRKVRIDGRDVKTVRSIANEVGLLPRAHGSGLFTRGETQCLGTVTLGTGDDEQMVDALLGTQKRKFMLHYNFPPYSVGEVGRFGGQGRREIGHGNLAERALKAVLPDHEKFPYTIRIVSEVLESNGSSSMGSVCAGTLAMLDAGVPIKGNVAGVAMGLIKEGDRVAVLTDILGDEDHLGDMDFKVAGTPTGITALQMDIKIDSVSFDVMEQALAQAKEGRSHILNEMEKVIKVARGQISEFAPRIETIKIKPDKIREVIGSGGKVIRGITEATGVKIEIEDDGTIHIASADPEATKKAIAMINDIVAEAEVGKTYKGRVVKIAEFGAFVEILPNTQGLLHISEIANERVRAVTDVLKEGEMIDVKVLEVDRAGRIKLSRKALLQ</sequence>
<dbReference type="CDD" id="cd11364">
    <property type="entry name" value="RNase_PH_PNPase_2"/>
    <property type="match status" value="1"/>
</dbReference>
<dbReference type="Gene3D" id="2.40.50.140">
    <property type="entry name" value="Nucleic acid-binding proteins"/>
    <property type="match status" value="1"/>
</dbReference>
<dbReference type="CDD" id="cd11363">
    <property type="entry name" value="RNase_PH_PNPase_1"/>
    <property type="match status" value="1"/>
</dbReference>
<keyword evidence="8 9" id="KW-0694">RNA-binding</keyword>
<name>A0A162G498_BDEBC</name>